<reference evidence="1 2" key="1">
    <citation type="submission" date="2022-03" db="EMBL/GenBank/DDBJ databases">
        <title>Complete genome of Streptomyces rimosus ssp. rimosus R7 (=ATCC 10970).</title>
        <authorList>
            <person name="Beganovic S."/>
            <person name="Ruckert C."/>
            <person name="Busche T."/>
            <person name="Kalinowski J."/>
            <person name="Wittmann C."/>
        </authorList>
    </citation>
    <scope>NUCLEOTIDE SEQUENCE [LARGE SCALE GENOMIC DNA]</scope>
    <source>
        <strain evidence="1 2">R7</strain>
    </source>
</reference>
<dbReference type="GeneID" id="66859996"/>
<organism evidence="1 2">
    <name type="scientific">Streptomyces rimosus subsp. rimosus</name>
    <dbReference type="NCBI Taxonomy" id="132474"/>
    <lineage>
        <taxon>Bacteria</taxon>
        <taxon>Bacillati</taxon>
        <taxon>Actinomycetota</taxon>
        <taxon>Actinomycetes</taxon>
        <taxon>Kitasatosporales</taxon>
        <taxon>Streptomycetaceae</taxon>
        <taxon>Streptomyces</taxon>
    </lineage>
</organism>
<name>A0ABY3YSH7_STRRM</name>
<dbReference type="InterPro" id="IPR052036">
    <property type="entry name" value="Hydrolase/PRTase-associated"/>
</dbReference>
<dbReference type="Gene3D" id="3.40.1660.10">
    <property type="entry name" value="EreA-like (biosynthetic domain)"/>
    <property type="match status" value="1"/>
</dbReference>
<dbReference type="PANTHER" id="PTHR31299">
    <property type="entry name" value="ESTERASE, PUTATIVE (AFU_ORTHOLOGUE AFUA_1G05850)-RELATED"/>
    <property type="match status" value="1"/>
</dbReference>
<dbReference type="PANTHER" id="PTHR31299:SF0">
    <property type="entry name" value="ESTERASE, PUTATIVE (AFU_ORTHOLOGUE AFUA_1G05850)-RELATED"/>
    <property type="match status" value="1"/>
</dbReference>
<proteinExistence type="predicted"/>
<dbReference type="EMBL" id="CP094298">
    <property type="protein sequence ID" value="UNZ00921.1"/>
    <property type="molecule type" value="Genomic_DNA"/>
</dbReference>
<evidence type="ECO:0000313" key="2">
    <source>
        <dbReference type="Proteomes" id="UP000829494"/>
    </source>
</evidence>
<protein>
    <submittedName>
        <fullName evidence="1">Erythromycin esterase</fullName>
    </submittedName>
</protein>
<dbReference type="SUPFAM" id="SSF159501">
    <property type="entry name" value="EreA/ChaN-like"/>
    <property type="match status" value="1"/>
</dbReference>
<accession>A0ABY3YSH7</accession>
<sequence length="449" mass="49875">MSAKPAASDLELIRGTAVPLPDPGALDPLLDRIGDARYVLLGEASHGTADYYWWRARLTERLIAEKGFSFVAVEGDWPDCLDLHCSVTAEPGAPADPQAALEGFRRWPRWMWANTDVARFARWLREHNTGLPPRERVGFYGLDVYSMWESLDAVLAYLREHHPDHVEQAVEAYRCLEPYEQDPQSYALATRMLPSGCEPEVVRLLVSLRERARRPEDTSSVAELAALQNAETLAGAERYYRSVVHGGPESWNIRDHHMADTLDRLTAHHGPDAKAVVWAHNTHVGDARATDMAGAGLVNIGQLVRERHSADGVVLVGFGSYQGSVVAGSEWGATPENLTVPEARPGSVEELLHQVFPEERALFVFPPRDAATGLHPEVPRPAAWSGVRRDHRAIGVVYRPEREAFANYVSTTLDQRYDAFLYLDRTHALTPLHAEPPATGEAETWPTGQ</sequence>
<dbReference type="InterPro" id="IPR007815">
    <property type="entry name" value="Emycin_Estase"/>
</dbReference>
<dbReference type="Proteomes" id="UP000829494">
    <property type="component" value="Chromosome"/>
</dbReference>
<dbReference type="Pfam" id="PF05139">
    <property type="entry name" value="Erythro_esteras"/>
    <property type="match status" value="1"/>
</dbReference>
<dbReference type="Gene3D" id="3.30.1870.10">
    <property type="entry name" value="EreA-like, domain 2"/>
    <property type="match status" value="1"/>
</dbReference>
<dbReference type="CDD" id="cd14728">
    <property type="entry name" value="Ere-like"/>
    <property type="match status" value="1"/>
</dbReference>
<keyword evidence="2" id="KW-1185">Reference proteome</keyword>
<dbReference type="RefSeq" id="WP_003981731.1">
    <property type="nucleotide sequence ID" value="NZ_CP094298.1"/>
</dbReference>
<dbReference type="Gene3D" id="1.20.1440.30">
    <property type="entry name" value="Biosynthetic Protein domain"/>
    <property type="match status" value="1"/>
</dbReference>
<dbReference type="InterPro" id="IPR014622">
    <property type="entry name" value="UCP036794_erythomycin"/>
</dbReference>
<gene>
    <name evidence="1" type="ORF">SRIMR7_02100</name>
</gene>
<evidence type="ECO:0000313" key="1">
    <source>
        <dbReference type="EMBL" id="UNZ00921.1"/>
    </source>
</evidence>
<dbReference type="PIRSF" id="PIRSF036794">
    <property type="entry name" value="UCP_erythr_ester"/>
    <property type="match status" value="1"/>
</dbReference>